<dbReference type="Gene3D" id="3.40.50.880">
    <property type="match status" value="1"/>
</dbReference>
<dbReference type="InterPro" id="IPR013783">
    <property type="entry name" value="Ig-like_fold"/>
</dbReference>
<evidence type="ECO:0000256" key="1">
    <source>
        <dbReference type="ARBA" id="ARBA00022448"/>
    </source>
</evidence>
<evidence type="ECO:0000256" key="5">
    <source>
        <dbReference type="ARBA" id="ARBA00022982"/>
    </source>
</evidence>
<keyword evidence="3 7" id="KW-0479">Metal-binding</keyword>
<keyword evidence="5" id="KW-0249">Electron transport</keyword>
<dbReference type="Pfam" id="PF06283">
    <property type="entry name" value="ThuA"/>
    <property type="match status" value="1"/>
</dbReference>
<dbReference type="InterPro" id="IPR008979">
    <property type="entry name" value="Galactose-bd-like_sf"/>
</dbReference>
<dbReference type="GO" id="GO:0009055">
    <property type="term" value="F:electron transfer activity"/>
    <property type="evidence" value="ECO:0007669"/>
    <property type="project" value="InterPro"/>
</dbReference>
<name>A0A367GRF3_9SPHI</name>
<dbReference type="GO" id="GO:0030246">
    <property type="term" value="F:carbohydrate binding"/>
    <property type="evidence" value="ECO:0007669"/>
    <property type="project" value="InterPro"/>
</dbReference>
<evidence type="ECO:0000256" key="2">
    <source>
        <dbReference type="ARBA" id="ARBA00022617"/>
    </source>
</evidence>
<keyword evidence="1" id="KW-0813">Transport</keyword>
<feature type="binding site" description="covalent" evidence="7">
    <location>
        <position position="937"/>
    </location>
    <ligand>
        <name>heme c</name>
        <dbReference type="ChEBI" id="CHEBI:61717"/>
    </ligand>
</feature>
<organism evidence="9 10">
    <name type="scientific">Mucilaginibacter hurinus</name>
    <dbReference type="NCBI Taxonomy" id="2201324"/>
    <lineage>
        <taxon>Bacteria</taxon>
        <taxon>Pseudomonadati</taxon>
        <taxon>Bacteroidota</taxon>
        <taxon>Sphingobacteriia</taxon>
        <taxon>Sphingobacteriales</taxon>
        <taxon>Sphingobacteriaceae</taxon>
        <taxon>Mucilaginibacter</taxon>
    </lineage>
</organism>
<feature type="binding site" description="covalent" evidence="7">
    <location>
        <position position="888"/>
    </location>
    <ligand>
        <name>heme c</name>
        <dbReference type="ChEBI" id="CHEBI:61717"/>
    </ligand>
</feature>
<dbReference type="InterPro" id="IPR011041">
    <property type="entry name" value="Quinoprot_gluc/sorb_DH_b-prop"/>
</dbReference>
<gene>
    <name evidence="9" type="ORF">DJ568_03535</name>
</gene>
<dbReference type="InterPro" id="IPR012938">
    <property type="entry name" value="Glc/Sorbosone_DH"/>
</dbReference>
<proteinExistence type="predicted"/>
<dbReference type="PRINTS" id="PR00606">
    <property type="entry name" value="CYTCHROMECID"/>
</dbReference>
<keyword evidence="6 7" id="KW-0408">Iron</keyword>
<accession>A0A367GRF3</accession>
<dbReference type="InterPro" id="IPR005084">
    <property type="entry name" value="CBM6"/>
</dbReference>
<dbReference type="AlphaFoldDB" id="A0A367GRF3"/>
<dbReference type="SUPFAM" id="SSF46626">
    <property type="entry name" value="Cytochrome c"/>
    <property type="match status" value="1"/>
</dbReference>
<feature type="binding site" description="covalent" evidence="7">
    <location>
        <position position="892"/>
    </location>
    <ligand>
        <name>heme c</name>
        <dbReference type="ChEBI" id="CHEBI:61717"/>
    </ligand>
</feature>
<dbReference type="Proteomes" id="UP000253209">
    <property type="component" value="Unassembled WGS sequence"/>
</dbReference>
<dbReference type="SUPFAM" id="SSF52317">
    <property type="entry name" value="Class I glutamine amidotransferase-like"/>
    <property type="match status" value="1"/>
</dbReference>
<comment type="caution">
    <text evidence="9">The sequence shown here is derived from an EMBL/GenBank/DDBJ whole genome shotgun (WGS) entry which is preliminary data.</text>
</comment>
<dbReference type="InterPro" id="IPR036909">
    <property type="entry name" value="Cyt_c-like_dom_sf"/>
</dbReference>
<feature type="domain" description="Cytochrome c" evidence="8">
    <location>
        <begin position="874"/>
        <end position="959"/>
    </location>
</feature>
<dbReference type="InterPro" id="IPR029062">
    <property type="entry name" value="Class_I_gatase-like"/>
</dbReference>
<dbReference type="InterPro" id="IPR009056">
    <property type="entry name" value="Cyt_c-like_dom"/>
</dbReference>
<dbReference type="Pfam" id="PF22352">
    <property type="entry name" value="K319L-like_PKD"/>
    <property type="match status" value="1"/>
</dbReference>
<dbReference type="PANTHER" id="PTHR19328:SF75">
    <property type="entry name" value="ALDOSE SUGAR DEHYDROGENASE YLII"/>
    <property type="match status" value="1"/>
</dbReference>
<evidence type="ECO:0000259" key="8">
    <source>
        <dbReference type="PROSITE" id="PS51007"/>
    </source>
</evidence>
<evidence type="ECO:0000256" key="7">
    <source>
        <dbReference type="PIRSR" id="PIRSR602324-1"/>
    </source>
</evidence>
<dbReference type="EMBL" id="QGDC01000002">
    <property type="protein sequence ID" value="RCH55840.1"/>
    <property type="molecule type" value="Genomic_DNA"/>
</dbReference>
<dbReference type="SUPFAM" id="SSF50952">
    <property type="entry name" value="Soluble quinoprotein glucose dehydrogenase"/>
    <property type="match status" value="1"/>
</dbReference>
<dbReference type="InterPro" id="IPR006584">
    <property type="entry name" value="Cellulose-bd_IV"/>
</dbReference>
<reference evidence="9 10" key="1">
    <citation type="submission" date="2018-05" db="EMBL/GenBank/DDBJ databases">
        <title>Mucilaginibacter hurinus sp. nov., isolated from briquette warehouse soil.</title>
        <authorList>
            <person name="Choi L."/>
        </authorList>
    </citation>
    <scope>NUCLEOTIDE SEQUENCE [LARGE SCALE GENOMIC DNA]</scope>
    <source>
        <strain evidence="9 10">ZR32</strain>
    </source>
</reference>
<dbReference type="Pfam" id="PF00034">
    <property type="entry name" value="Cytochrom_C"/>
    <property type="match status" value="1"/>
</dbReference>
<keyword evidence="10" id="KW-1185">Reference proteome</keyword>
<evidence type="ECO:0000256" key="4">
    <source>
        <dbReference type="ARBA" id="ARBA00022729"/>
    </source>
</evidence>
<dbReference type="InterPro" id="IPR035986">
    <property type="entry name" value="PKD_dom_sf"/>
</dbReference>
<dbReference type="Gene3D" id="1.10.760.10">
    <property type="entry name" value="Cytochrome c-like domain"/>
    <property type="match status" value="1"/>
</dbReference>
<protein>
    <recommendedName>
        <fullName evidence="8">Cytochrome c domain-containing protein</fullName>
    </recommendedName>
</protein>
<dbReference type="SUPFAM" id="SSF49785">
    <property type="entry name" value="Galactose-binding domain-like"/>
    <property type="match status" value="1"/>
</dbReference>
<dbReference type="InterPro" id="IPR029010">
    <property type="entry name" value="ThuA-like"/>
</dbReference>
<dbReference type="SUPFAM" id="SSF49299">
    <property type="entry name" value="PKD domain"/>
    <property type="match status" value="1"/>
</dbReference>
<dbReference type="SMART" id="SM00606">
    <property type="entry name" value="CBD_IV"/>
    <property type="match status" value="1"/>
</dbReference>
<dbReference type="Pfam" id="PF07995">
    <property type="entry name" value="GSDH"/>
    <property type="match status" value="1"/>
</dbReference>
<dbReference type="InterPro" id="IPR011042">
    <property type="entry name" value="6-blade_b-propeller_TolB-like"/>
</dbReference>
<evidence type="ECO:0000256" key="6">
    <source>
        <dbReference type="ARBA" id="ARBA00023004"/>
    </source>
</evidence>
<dbReference type="Gene3D" id="2.60.120.260">
    <property type="entry name" value="Galactose-binding domain-like"/>
    <property type="match status" value="1"/>
</dbReference>
<sequence length="1139" mass="125835">MISLLLCLRVSCISAMLWAVATFSLFVLSSAKPKIKILIISSPVDHGYGTHMYEHEGKLLAKCLEQTSGVEAVTSYGWPKDPAILKDVKGLVFYSKSAFDLMMADSVSKIQANALFDNKVGFSCIHMSTLSTDDKMIDLLGARWYFKQLQGERLNLDVRMTDIVQTDPGHPVSRGWKDFKMRDEIYLSTIFHPKAKPLVKAEAFAGDEVVAWTFNREKGGRSFGTTLGHFHQTFRTESFRKLLVNGILWTVNVKIPKEGAPVDISKKEDILPPNPRAAAIAAAEPVDESRFEKQVLVPACNDPMQMAVRGNGDVYFIERNGKLRLYEAKTKEVKTLGSVPVYNHGEVGLLGFALDGSFDKTGWLYLFFCPAENNTTMRLSRFALKDGRLDLQSEKKLLDYAGDTNNGHQGGGLHMCFDGSLLIGTGDNTNHMLELPVDQRVGFEKFDALRTSANTNSLRGKILRIRPMPDGTYTIPAGNLFGRTDSTRAEIFAMGVRNGFRVVDDFTTGFIYWGDVGQNVDPGLGIGPNSYDEINQARNAGNFGWPMFTGPNEAYRAWDFAAKKPGALFNVNAPRNQSRNNTGMVALPKPVPAFIYYPSTVSKKFPTLGSGGRSAMVGPVYHWAEIMFMSDVMMPAAYDNSIFIYDWMRNWIQVVKLDWNGEIREIVPFMPSHNWRKPIDLKLGADNSLYVAEMGDSWENNQNSQISRVIYRRGNRPPVAALSVTPKAGKNPLHITFDATTSYDKDVKDALTYKWKLTGPDGNEIQLPQNVGAQLKSTLTKKGIYVAEVTVVDNHGASAKATLSVPVGREAPQVRLIEPENGDFYDLGQKINYQVAVKNYDKPKQKQNAVPPDVTVSASVIKRWMRNTAIDELEDVSAGLQLMRQTTCFSCHQVNSQSIGPAYTAVAAKYAAAPGKRDELAKKILSGGSGVWGNALMPPHPQHSLAEARQMVNWILYMSHLSKQTKSDITNYFTAPNDGLLNRLSKSGNVLAISAVYNPGQGSNAEVTHVLRSRLQKAVNYSAIYGARVIEDFDSGEGKCVQFDANNSISFQDVNLKGIVQLKLRMQKLTKSEVTFEARAGQPNGQLIGSVNLPNGSGYQDVNIAVKQGIGLHDIFLIAKSTDKHAVTNLSSITFEAVK</sequence>
<dbReference type="GO" id="GO:0020037">
    <property type="term" value="F:heme binding"/>
    <property type="evidence" value="ECO:0007669"/>
    <property type="project" value="InterPro"/>
</dbReference>
<evidence type="ECO:0000256" key="3">
    <source>
        <dbReference type="ARBA" id="ARBA00022723"/>
    </source>
</evidence>
<dbReference type="InterPro" id="IPR002324">
    <property type="entry name" value="Cyt_c_ID"/>
</dbReference>
<dbReference type="Pfam" id="PF03422">
    <property type="entry name" value="CBM_6"/>
    <property type="match status" value="1"/>
</dbReference>
<keyword evidence="4" id="KW-0732">Signal</keyword>
<dbReference type="PANTHER" id="PTHR19328">
    <property type="entry name" value="HEDGEHOG-INTERACTING PROTEIN"/>
    <property type="match status" value="1"/>
</dbReference>
<dbReference type="Gene3D" id="2.120.10.30">
    <property type="entry name" value="TolB, C-terminal domain"/>
    <property type="match status" value="1"/>
</dbReference>
<evidence type="ECO:0000313" key="9">
    <source>
        <dbReference type="EMBL" id="RCH55840.1"/>
    </source>
</evidence>
<dbReference type="Gene3D" id="2.60.40.10">
    <property type="entry name" value="Immunoglobulins"/>
    <property type="match status" value="1"/>
</dbReference>
<evidence type="ECO:0000313" key="10">
    <source>
        <dbReference type="Proteomes" id="UP000253209"/>
    </source>
</evidence>
<dbReference type="GO" id="GO:0005506">
    <property type="term" value="F:iron ion binding"/>
    <property type="evidence" value="ECO:0007669"/>
    <property type="project" value="InterPro"/>
</dbReference>
<comment type="PTM">
    <text evidence="7">Binds 1 heme c group covalently per subunit.</text>
</comment>
<dbReference type="CDD" id="cd04084">
    <property type="entry name" value="CBM6_xylanase-like"/>
    <property type="match status" value="1"/>
</dbReference>
<keyword evidence="2 7" id="KW-0349">Heme</keyword>
<dbReference type="PROSITE" id="PS51007">
    <property type="entry name" value="CYTC"/>
    <property type="match status" value="1"/>
</dbReference>